<feature type="transmembrane region" description="Helical" evidence="1">
    <location>
        <begin position="12"/>
        <end position="32"/>
    </location>
</feature>
<feature type="transmembrane region" description="Helical" evidence="1">
    <location>
        <begin position="98"/>
        <end position="117"/>
    </location>
</feature>
<keyword evidence="1" id="KW-1133">Transmembrane helix</keyword>
<keyword evidence="1" id="KW-0812">Transmembrane</keyword>
<evidence type="ECO:0000313" key="3">
    <source>
        <dbReference type="Proteomes" id="UP000277498"/>
    </source>
</evidence>
<proteinExistence type="predicted"/>
<keyword evidence="1" id="KW-0472">Membrane</keyword>
<dbReference type="RefSeq" id="WP_124087421.1">
    <property type="nucleotide sequence ID" value="NZ_UXAW01000081.1"/>
</dbReference>
<dbReference type="AlphaFoldDB" id="A0A3P5X868"/>
<reference evidence="2 3" key="1">
    <citation type="submission" date="2018-11" db="EMBL/GenBank/DDBJ databases">
        <authorList>
            <person name="Criscuolo A."/>
        </authorList>
    </citation>
    <scope>NUCLEOTIDE SEQUENCE [LARGE SCALE GENOMIC DNA]</scope>
    <source>
        <strain evidence="2">ACIP111625</strain>
    </source>
</reference>
<accession>A0A3P5X868</accession>
<evidence type="ECO:0000313" key="2">
    <source>
        <dbReference type="EMBL" id="VDC30792.1"/>
    </source>
</evidence>
<sequence length="147" mass="14761">MSAGGSGLGDWLILGAITGGAAAASLLVPAILGWRMDGALSPALNMALAGLAAGALLAPLWRGGAGARVVAAVLTPYLVLFLALPGQAVGRLLSEGPAALLWILGAPLWTPVGLAFAAILNPWFGLCYAAGLVAAWCYGERRAQSLK</sequence>
<keyword evidence="3" id="KW-1185">Reference proteome</keyword>
<feature type="transmembrane region" description="Helical" evidence="1">
    <location>
        <begin position="67"/>
        <end position="86"/>
    </location>
</feature>
<name>A0A3P5X868_9RHOB</name>
<dbReference type="Proteomes" id="UP000277498">
    <property type="component" value="Unassembled WGS sequence"/>
</dbReference>
<evidence type="ECO:0000256" key="1">
    <source>
        <dbReference type="SAM" id="Phobius"/>
    </source>
</evidence>
<protein>
    <submittedName>
        <fullName evidence="2">Uncharacterized protein</fullName>
    </submittedName>
</protein>
<feature type="transmembrane region" description="Helical" evidence="1">
    <location>
        <begin position="44"/>
        <end position="61"/>
    </location>
</feature>
<organism evidence="2 3">
    <name type="scientific">Pseudogemmobacter humi</name>
    <dbReference type="NCBI Taxonomy" id="2483812"/>
    <lineage>
        <taxon>Bacteria</taxon>
        <taxon>Pseudomonadati</taxon>
        <taxon>Pseudomonadota</taxon>
        <taxon>Alphaproteobacteria</taxon>
        <taxon>Rhodobacterales</taxon>
        <taxon>Paracoccaceae</taxon>
        <taxon>Pseudogemmobacter</taxon>
    </lineage>
</organism>
<gene>
    <name evidence="2" type="ORF">XINFAN_02694</name>
</gene>
<dbReference type="EMBL" id="UXAW01000081">
    <property type="protein sequence ID" value="VDC30792.1"/>
    <property type="molecule type" value="Genomic_DNA"/>
</dbReference>